<dbReference type="Proteomes" id="UP001152795">
    <property type="component" value="Unassembled WGS sequence"/>
</dbReference>
<keyword evidence="2" id="KW-1185">Reference proteome</keyword>
<feature type="non-terminal residue" evidence="1">
    <location>
        <position position="128"/>
    </location>
</feature>
<evidence type="ECO:0000313" key="1">
    <source>
        <dbReference type="EMBL" id="CAB3981364.1"/>
    </source>
</evidence>
<organism evidence="1 2">
    <name type="scientific">Paramuricea clavata</name>
    <name type="common">Red gorgonian</name>
    <name type="synonym">Violescent sea-whip</name>
    <dbReference type="NCBI Taxonomy" id="317549"/>
    <lineage>
        <taxon>Eukaryota</taxon>
        <taxon>Metazoa</taxon>
        <taxon>Cnidaria</taxon>
        <taxon>Anthozoa</taxon>
        <taxon>Octocorallia</taxon>
        <taxon>Malacalcyonacea</taxon>
        <taxon>Plexauridae</taxon>
        <taxon>Paramuricea</taxon>
    </lineage>
</organism>
<dbReference type="EMBL" id="CACRXK020000381">
    <property type="protein sequence ID" value="CAB3981364.1"/>
    <property type="molecule type" value="Genomic_DNA"/>
</dbReference>
<sequence length="128" mass="14237">CPREGCSNQSQFFVNVDTKDANLIFCREAFSAILEQRFEVVSLQYFNCTNIYWPGYSLLARRSAWCNGLTTSLSCGTLYARLGEGAGGGKMAWRCYCASALHPSKYAYNFKGGSSAYVDKHDELLAIN</sequence>
<gene>
    <name evidence="1" type="ORF">PACLA_8A023498</name>
</gene>
<accession>A0A6S7FNB1</accession>
<dbReference type="AlphaFoldDB" id="A0A6S7FNB1"/>
<proteinExistence type="predicted"/>
<evidence type="ECO:0000313" key="2">
    <source>
        <dbReference type="Proteomes" id="UP001152795"/>
    </source>
</evidence>
<comment type="caution">
    <text evidence="1">The sequence shown here is derived from an EMBL/GenBank/DDBJ whole genome shotgun (WGS) entry which is preliminary data.</text>
</comment>
<protein>
    <submittedName>
        <fullName evidence="1">Uncharacterized protein</fullName>
    </submittedName>
</protein>
<reference evidence="1" key="1">
    <citation type="submission" date="2020-04" db="EMBL/GenBank/DDBJ databases">
        <authorList>
            <person name="Alioto T."/>
            <person name="Alioto T."/>
            <person name="Gomez Garrido J."/>
        </authorList>
    </citation>
    <scope>NUCLEOTIDE SEQUENCE</scope>
    <source>
        <strain evidence="1">A484AB</strain>
    </source>
</reference>
<name>A0A6S7FNB1_PARCT</name>